<protein>
    <submittedName>
        <fullName evidence="1">Uncharacterized protein</fullName>
    </submittedName>
</protein>
<dbReference type="Gene3D" id="1.20.910.10">
    <property type="entry name" value="Heme oxygenase-like"/>
    <property type="match status" value="1"/>
</dbReference>
<reference evidence="1" key="1">
    <citation type="submission" date="2021-02" db="EMBL/GenBank/DDBJ databases">
        <authorList>
            <person name="Nowell W R."/>
        </authorList>
    </citation>
    <scope>NUCLEOTIDE SEQUENCE</scope>
</reference>
<dbReference type="AlphaFoldDB" id="A0A813WX90"/>
<sequence>MPLPTLDLLPLTTFLTRSRILEITTCICLAILTTTYYRRDKKKKIDKLESSSDNTTTRKKLDDYSYRDLFHFFINPEDHFDKYDLAKEFSERMHAEAAVYMMRDHDDDPDFPDHFTYIPYEREAVDKRLEYIFNRLWKGRYLDWLEAGMPVDSNSQYWWAQTKLHLATWLMQREPFHLTDGVWLRGNAPTGPCTLIDAKLFAIYIDELGNGDVEQNHCNVYLNVLSALGLSVPDIHTREFVDQKSIMDISFKKPLLTLTTSLFPKAFYPEILGYTLWLETTSATEHSPLRKLLERHGLSPKFSLLHTAIDNNANGHGRYAIEAIYLYLEEIGTKYGDNEVQIQWKRIWTGYTAYGMIGNIDDELRKLFDIQKRTTPRDEFINLIKKKAPMAQKMHGKRKIDGCYLNELFMGDPKILCEKLENSNMIVKGDPKSSFLLNHAVSFHGPMYQVFDTDELTIISRWILSLEPSAVNDMYSLILKKRRHAQNAHINIKLKLPDGNEKTIHELLSKPDQLMAALRASDYCHPENGLPLKEENLHTCKLMVLVSDGGAMSHIFTSYELDIIRRWLLQGAPLPPEVDDIVKIQSHDTFQYEL</sequence>
<gene>
    <name evidence="1" type="ORF">GPM918_LOCUS6462</name>
    <name evidence="2" type="ORF">SRO942_LOCUS6462</name>
</gene>
<keyword evidence="3" id="KW-1185">Reference proteome</keyword>
<dbReference type="OrthoDB" id="10057598at2759"/>
<accession>A0A813WX90</accession>
<dbReference type="Proteomes" id="UP000663829">
    <property type="component" value="Unassembled WGS sequence"/>
</dbReference>
<proteinExistence type="predicted"/>
<dbReference type="Proteomes" id="UP000681722">
    <property type="component" value="Unassembled WGS sequence"/>
</dbReference>
<dbReference type="EMBL" id="CAJNOQ010000996">
    <property type="protein sequence ID" value="CAF0858565.1"/>
    <property type="molecule type" value="Genomic_DNA"/>
</dbReference>
<comment type="caution">
    <text evidence="1">The sequence shown here is derived from an EMBL/GenBank/DDBJ whole genome shotgun (WGS) entry which is preliminary data.</text>
</comment>
<dbReference type="SMART" id="SM01236">
    <property type="entry name" value="Haem_oxygenase_2"/>
    <property type="match status" value="1"/>
</dbReference>
<organism evidence="1 3">
    <name type="scientific">Didymodactylos carnosus</name>
    <dbReference type="NCBI Taxonomy" id="1234261"/>
    <lineage>
        <taxon>Eukaryota</taxon>
        <taxon>Metazoa</taxon>
        <taxon>Spiralia</taxon>
        <taxon>Gnathifera</taxon>
        <taxon>Rotifera</taxon>
        <taxon>Eurotatoria</taxon>
        <taxon>Bdelloidea</taxon>
        <taxon>Philodinida</taxon>
        <taxon>Philodinidae</taxon>
        <taxon>Didymodactylos</taxon>
    </lineage>
</organism>
<dbReference type="InterPro" id="IPR016084">
    <property type="entry name" value="Haem_Oase-like_multi-hlx"/>
</dbReference>
<dbReference type="Pfam" id="PF14518">
    <property type="entry name" value="Haem_oxygenas_2"/>
    <property type="match status" value="1"/>
</dbReference>
<dbReference type="EMBL" id="CAJOBC010000996">
    <property type="protein sequence ID" value="CAF3646239.1"/>
    <property type="molecule type" value="Genomic_DNA"/>
</dbReference>
<evidence type="ECO:0000313" key="2">
    <source>
        <dbReference type="EMBL" id="CAF3646239.1"/>
    </source>
</evidence>
<evidence type="ECO:0000313" key="1">
    <source>
        <dbReference type="EMBL" id="CAF0858565.1"/>
    </source>
</evidence>
<name>A0A813WX90_9BILA</name>
<evidence type="ECO:0000313" key="3">
    <source>
        <dbReference type="Proteomes" id="UP000663829"/>
    </source>
</evidence>